<organism evidence="1">
    <name type="scientific">freshwater metagenome</name>
    <dbReference type="NCBI Taxonomy" id="449393"/>
    <lineage>
        <taxon>unclassified sequences</taxon>
        <taxon>metagenomes</taxon>
        <taxon>ecological metagenomes</taxon>
    </lineage>
</organism>
<dbReference type="SUPFAM" id="SSF159659">
    <property type="entry name" value="Cgl1923-like"/>
    <property type="match status" value="1"/>
</dbReference>
<dbReference type="Pfam" id="PF09754">
    <property type="entry name" value="PAC2"/>
    <property type="match status" value="1"/>
</dbReference>
<proteinExistence type="predicted"/>
<dbReference type="AlphaFoldDB" id="A0A6J6NNR4"/>
<protein>
    <submittedName>
        <fullName evidence="1">Unannotated protein</fullName>
    </submittedName>
</protein>
<dbReference type="PANTHER" id="PTHR35610">
    <property type="entry name" value="3-ISOPROPYLMALATE DEHYDRATASE-RELATED"/>
    <property type="match status" value="1"/>
</dbReference>
<gene>
    <name evidence="1" type="ORF">UFOPK2399_00329</name>
</gene>
<name>A0A6J6NNR4_9ZZZZ</name>
<dbReference type="InterPro" id="IPR008492">
    <property type="entry name" value="Rv2714-like"/>
</dbReference>
<accession>A0A6J6NNR4</accession>
<dbReference type="PIRSF" id="PIRSF028754">
    <property type="entry name" value="UCP028754"/>
    <property type="match status" value="1"/>
</dbReference>
<dbReference type="InterPro" id="IPR038389">
    <property type="entry name" value="PSMG2_sf"/>
</dbReference>
<dbReference type="InterPro" id="IPR019151">
    <property type="entry name" value="Proteasome_assmbl_chaperone_2"/>
</dbReference>
<dbReference type="EMBL" id="CAEZXP010000001">
    <property type="protein sequence ID" value="CAB4686325.1"/>
    <property type="molecule type" value="Genomic_DNA"/>
</dbReference>
<dbReference type="Gene3D" id="3.40.50.10900">
    <property type="entry name" value="PAC-like subunit"/>
    <property type="match status" value="1"/>
</dbReference>
<sequence>MSEELRLDHRPELRRPILICAFKGWNDGGQGASLAASFLQRTWAAEHFADIDPEAFFDFTQTRPQVSLVDGLTRRIDWPSNSFYEARLPYGDRDVILLLGSEPSLRWRTFCEIVTDLAKDLGVELVISLGSLLADVPHTRPAPVTGTGSDAELIEKLGLEASRYEGPTGIVGVLHDACRNAGLQSASLWAAVPHYVSLTPSPRAAHALVTRLAEIIDVPIDTTELDEAGASYVAQVTDAVEADSDTALYVDDLERRTDVEHEGDLPTGDALAAELAQFLREREEADGEDPPVARDSQ</sequence>
<reference evidence="1" key="1">
    <citation type="submission" date="2020-05" db="EMBL/GenBank/DDBJ databases">
        <authorList>
            <person name="Chiriac C."/>
            <person name="Salcher M."/>
            <person name="Ghai R."/>
            <person name="Kavagutti S V."/>
        </authorList>
    </citation>
    <scope>NUCLEOTIDE SEQUENCE</scope>
</reference>
<evidence type="ECO:0000313" key="1">
    <source>
        <dbReference type="EMBL" id="CAB4686325.1"/>
    </source>
</evidence>
<dbReference type="PANTHER" id="PTHR35610:SF7">
    <property type="entry name" value="3-ISOPROPYLMALATE DEHYDRATASE"/>
    <property type="match status" value="1"/>
</dbReference>